<gene>
    <name evidence="2" type="ORF">TSUD_400920</name>
</gene>
<evidence type="ECO:0000256" key="1">
    <source>
        <dbReference type="SAM" id="MobiDB-lite"/>
    </source>
</evidence>
<evidence type="ECO:0000313" key="2">
    <source>
        <dbReference type="EMBL" id="GAU45711.1"/>
    </source>
</evidence>
<feature type="compositionally biased region" description="Basic and acidic residues" evidence="1">
    <location>
        <begin position="116"/>
        <end position="127"/>
    </location>
</feature>
<protein>
    <submittedName>
        <fullName evidence="2">Uncharacterized protein</fullName>
    </submittedName>
</protein>
<name>A0A2Z6NNT7_TRISU</name>
<feature type="region of interest" description="Disordered" evidence="1">
    <location>
        <begin position="48"/>
        <end position="83"/>
    </location>
</feature>
<sequence>MKKTTMDVARLMIRTSCQRVVDEFIDVKVNGMVFHLRVLEDSYGPMRILIPQTNGPDGRDDGESEDEEDEGGRMVEEEQLEREDNIEENDLLAIIPVVNANYDQNKSPESNLASTNERDTGRENTKWDDSNCILSNFGGLGGFKGGANMKHDQVEKTGFLLGLEGGCSGPQNSSSHHQSVIGGVHNKKSHKAHLGRVNRFKCVSEEACGGKEHQKGLYIVTGLGVFILN</sequence>
<dbReference type="Proteomes" id="UP000242715">
    <property type="component" value="Unassembled WGS sequence"/>
</dbReference>
<proteinExistence type="predicted"/>
<accession>A0A2Z6NNT7</accession>
<dbReference type="AlphaFoldDB" id="A0A2Z6NNT7"/>
<evidence type="ECO:0000313" key="3">
    <source>
        <dbReference type="Proteomes" id="UP000242715"/>
    </source>
</evidence>
<organism evidence="2 3">
    <name type="scientific">Trifolium subterraneum</name>
    <name type="common">Subterranean clover</name>
    <dbReference type="NCBI Taxonomy" id="3900"/>
    <lineage>
        <taxon>Eukaryota</taxon>
        <taxon>Viridiplantae</taxon>
        <taxon>Streptophyta</taxon>
        <taxon>Embryophyta</taxon>
        <taxon>Tracheophyta</taxon>
        <taxon>Spermatophyta</taxon>
        <taxon>Magnoliopsida</taxon>
        <taxon>eudicotyledons</taxon>
        <taxon>Gunneridae</taxon>
        <taxon>Pentapetalae</taxon>
        <taxon>rosids</taxon>
        <taxon>fabids</taxon>
        <taxon>Fabales</taxon>
        <taxon>Fabaceae</taxon>
        <taxon>Papilionoideae</taxon>
        <taxon>50 kb inversion clade</taxon>
        <taxon>NPAAA clade</taxon>
        <taxon>Hologalegina</taxon>
        <taxon>IRL clade</taxon>
        <taxon>Trifolieae</taxon>
        <taxon>Trifolium</taxon>
    </lineage>
</organism>
<dbReference type="EMBL" id="DF974144">
    <property type="protein sequence ID" value="GAU45711.1"/>
    <property type="molecule type" value="Genomic_DNA"/>
</dbReference>
<dbReference type="OrthoDB" id="10636118at2759"/>
<feature type="compositionally biased region" description="Acidic residues" evidence="1">
    <location>
        <begin position="60"/>
        <end position="70"/>
    </location>
</feature>
<feature type="compositionally biased region" description="Polar residues" evidence="1">
    <location>
        <begin position="103"/>
        <end position="115"/>
    </location>
</feature>
<feature type="region of interest" description="Disordered" evidence="1">
    <location>
        <begin position="103"/>
        <end position="127"/>
    </location>
</feature>
<keyword evidence="3" id="KW-1185">Reference proteome</keyword>
<reference evidence="3" key="1">
    <citation type="journal article" date="2017" name="Front. Plant Sci.">
        <title>Climate Clever Clovers: New Paradigm to Reduce the Environmental Footprint of Ruminants by Breeding Low Methanogenic Forages Utilizing Haplotype Variation.</title>
        <authorList>
            <person name="Kaur P."/>
            <person name="Appels R."/>
            <person name="Bayer P.E."/>
            <person name="Keeble-Gagnere G."/>
            <person name="Wang J."/>
            <person name="Hirakawa H."/>
            <person name="Shirasawa K."/>
            <person name="Vercoe P."/>
            <person name="Stefanova K."/>
            <person name="Durmic Z."/>
            <person name="Nichols P."/>
            <person name="Revell C."/>
            <person name="Isobe S.N."/>
            <person name="Edwards D."/>
            <person name="Erskine W."/>
        </authorList>
    </citation>
    <scope>NUCLEOTIDE SEQUENCE [LARGE SCALE GENOMIC DNA]</scope>
    <source>
        <strain evidence="3">cv. Daliak</strain>
    </source>
</reference>